<gene>
    <name evidence="1" type="ORF">PPRIM_AZ9-3.1.T0200254</name>
</gene>
<sequence length="204" mass="23937">MQVQKINGSGVMIFIECKQEIYLLLLSSTGRGGIFFTEAGGKLEPRLNTEENAIKELFEETYATFKVKSLKESKNVIVNNKYVCFTIQIQIDDLIDIEKIMRNNRKILNEQKGLNCYREMFNFEFVKLKQFLQLKQKSIQSHGQSIPLHKRTICSIEELIKQNIIREDFTIDIPISQCQILQHQFENQNDKLHSLNKQFYLNII</sequence>
<organism evidence="1 2">
    <name type="scientific">Paramecium primaurelia</name>
    <dbReference type="NCBI Taxonomy" id="5886"/>
    <lineage>
        <taxon>Eukaryota</taxon>
        <taxon>Sar</taxon>
        <taxon>Alveolata</taxon>
        <taxon>Ciliophora</taxon>
        <taxon>Intramacronucleata</taxon>
        <taxon>Oligohymenophorea</taxon>
        <taxon>Peniculida</taxon>
        <taxon>Parameciidae</taxon>
        <taxon>Paramecium</taxon>
    </lineage>
</organism>
<reference evidence="1" key="1">
    <citation type="submission" date="2021-01" db="EMBL/GenBank/DDBJ databases">
        <authorList>
            <consortium name="Genoscope - CEA"/>
            <person name="William W."/>
        </authorList>
    </citation>
    <scope>NUCLEOTIDE SEQUENCE</scope>
</reference>
<dbReference type="Proteomes" id="UP000688137">
    <property type="component" value="Unassembled WGS sequence"/>
</dbReference>
<evidence type="ECO:0000313" key="1">
    <source>
        <dbReference type="EMBL" id="CAD8053290.1"/>
    </source>
</evidence>
<dbReference type="OMA" id="IFIECKQ"/>
<comment type="caution">
    <text evidence="1">The sequence shown here is derived from an EMBL/GenBank/DDBJ whole genome shotgun (WGS) entry which is preliminary data.</text>
</comment>
<protein>
    <submittedName>
        <fullName evidence="1">Uncharacterized protein</fullName>
    </submittedName>
</protein>
<dbReference type="AlphaFoldDB" id="A0A8S1KBW5"/>
<dbReference type="EMBL" id="CAJJDM010000017">
    <property type="protein sequence ID" value="CAD8053290.1"/>
    <property type="molecule type" value="Genomic_DNA"/>
</dbReference>
<proteinExistence type="predicted"/>
<accession>A0A8S1KBW5</accession>
<keyword evidence="2" id="KW-1185">Reference proteome</keyword>
<evidence type="ECO:0000313" key="2">
    <source>
        <dbReference type="Proteomes" id="UP000688137"/>
    </source>
</evidence>
<name>A0A8S1KBW5_PARPR</name>